<feature type="signal peptide" evidence="1">
    <location>
        <begin position="1"/>
        <end position="25"/>
    </location>
</feature>
<evidence type="ECO:0000313" key="2">
    <source>
        <dbReference type="EMBL" id="QGS51732.1"/>
    </source>
</evidence>
<evidence type="ECO:0000256" key="1">
    <source>
        <dbReference type="SAM" id="SignalP"/>
    </source>
</evidence>
<protein>
    <recommendedName>
        <fullName evidence="4">Lipoprotein</fullName>
    </recommendedName>
</protein>
<dbReference type="RefSeq" id="WP_156005997.1">
    <property type="nucleotide sequence ID" value="NZ_CP046276.1"/>
</dbReference>
<keyword evidence="3" id="KW-1185">Reference proteome</keyword>
<proteinExistence type="predicted"/>
<reference evidence="2 3" key="1">
    <citation type="submission" date="2019-11" db="EMBL/GenBank/DDBJ databases">
        <title>Complete genome sequence of Spiroplasma tabanidicola TAUS-1 (DSM 22603).</title>
        <authorList>
            <person name="Huang C.-T."/>
            <person name="Lin Y.-C."/>
            <person name="Kuo C.-H."/>
        </authorList>
    </citation>
    <scope>NUCLEOTIDE SEQUENCE [LARGE SCALE GENOMIC DNA]</scope>
    <source>
        <strain evidence="2 3">TAUS-1</strain>
    </source>
</reference>
<gene>
    <name evidence="2" type="ORF">STABA_v1c03690</name>
</gene>
<feature type="chain" id="PRO_5026134899" description="Lipoprotein" evidence="1">
    <location>
        <begin position="26"/>
        <end position="425"/>
    </location>
</feature>
<dbReference type="Proteomes" id="UP000424468">
    <property type="component" value="Chromosome"/>
</dbReference>
<dbReference type="PROSITE" id="PS51257">
    <property type="entry name" value="PROKAR_LIPOPROTEIN"/>
    <property type="match status" value="1"/>
</dbReference>
<dbReference type="AlphaFoldDB" id="A0A6I6CC92"/>
<dbReference type="EMBL" id="CP046276">
    <property type="protein sequence ID" value="QGS51732.1"/>
    <property type="molecule type" value="Genomic_DNA"/>
</dbReference>
<dbReference type="KEGG" id="stab:STABA_v1c03690"/>
<evidence type="ECO:0000313" key="3">
    <source>
        <dbReference type="Proteomes" id="UP000424468"/>
    </source>
</evidence>
<keyword evidence="1" id="KW-0732">Signal</keyword>
<sequence length="425" mass="49197">MSKLKIMLKILGLCVITTSTTSVVACQGPAGGSSNSNDGPSYDYLNQIVGDFRTYDIKKYGAPSIDNLVNMFNAKSKFKVLKKHNNQPNTILLKSFEITSEKLIKVEFELPDIESNKHYLYLNQKPYIELNFSLNFTYEDQEFFIKKIDEKVYGEGVKQKTFLNDLESLLFDGIYDDLKSWGNDVPDLLLDKLNLKDSLEVSRNMSQDYFLKNQGLKYKDYSDSNHNNFFSNSLLEENIIPDSFSFTFMPKNHWIKIDNSYEFVWKADEDKINNLKVIPNLDALSADKMNQSSYNRKVVLNSFYNKDNSTKEFLESIYNNNLNTFLKPLTKKIIDTKIMNISLSYQKNPSSNTKDDVFEKLDLSTLIGKWSGNENAKSFFENFKNEHTNDFTFYISFVSPSDSKDFKGQLSKVILTMDFNEWSEQ</sequence>
<name>A0A6I6CC92_9MOLU</name>
<accession>A0A6I6CC92</accession>
<evidence type="ECO:0008006" key="4">
    <source>
        <dbReference type="Google" id="ProtNLM"/>
    </source>
</evidence>
<organism evidence="2 3">
    <name type="scientific">Spiroplasma tabanidicola</name>
    <dbReference type="NCBI Taxonomy" id="324079"/>
    <lineage>
        <taxon>Bacteria</taxon>
        <taxon>Bacillati</taxon>
        <taxon>Mycoplasmatota</taxon>
        <taxon>Mollicutes</taxon>
        <taxon>Entomoplasmatales</taxon>
        <taxon>Spiroplasmataceae</taxon>
        <taxon>Spiroplasma</taxon>
    </lineage>
</organism>